<dbReference type="EMBL" id="CP081303">
    <property type="protein sequence ID" value="QZE15003.1"/>
    <property type="molecule type" value="Genomic_DNA"/>
</dbReference>
<evidence type="ECO:0000313" key="1">
    <source>
        <dbReference type="EMBL" id="QZE15003.1"/>
    </source>
</evidence>
<organism evidence="1 2">
    <name type="scientific">Halosquirtibacter laminarini</name>
    <dbReference type="NCBI Taxonomy" id="3374600"/>
    <lineage>
        <taxon>Bacteria</taxon>
        <taxon>Pseudomonadati</taxon>
        <taxon>Bacteroidota</taxon>
        <taxon>Bacteroidia</taxon>
        <taxon>Marinilabiliales</taxon>
        <taxon>Prolixibacteraceae</taxon>
        <taxon>Halosquirtibacter</taxon>
    </lineage>
</organism>
<gene>
    <name evidence="1" type="ORF">K4L44_04015</name>
</gene>
<evidence type="ECO:0000313" key="2">
    <source>
        <dbReference type="Proteomes" id="UP000826212"/>
    </source>
</evidence>
<reference evidence="1" key="1">
    <citation type="submission" date="2021-08" db="EMBL/GenBank/DDBJ databases">
        <title>Novel anaerobic bacterium isolated from sea squirt in East Sea, Republic of Korea.</title>
        <authorList>
            <person name="Nguyen T.H."/>
            <person name="Li Z."/>
            <person name="Lee Y.-J."/>
            <person name="Ko J."/>
            <person name="Kim S.-G."/>
        </authorList>
    </citation>
    <scope>NUCLEOTIDE SEQUENCE</scope>
    <source>
        <strain evidence="1">KCTC 25031</strain>
    </source>
</reference>
<accession>A0AC61NH72</accession>
<dbReference type="Proteomes" id="UP000826212">
    <property type="component" value="Chromosome"/>
</dbReference>
<sequence length="255" mass="30783">MGHEVAIIGNHNLNFKNLKMLAQELSQRFTIRVDYGYIDQYEFDENGVKQEPSYQNIVLGSIPHANSDNILWISDEFYPMQKLLQNHGDQYIELPYFQNQNPYFQEFEHAKSSHYYHLHNLHEDYVYGYIQNDCFINRYSCYDPRWWSFCRNFMESDDILNRDRSALQDFREEVFGLHSLLGGDIAYYYDNQCDIEALTYEFYPWHMFTQEIDRQYKDGVVHITDFLETERLLPRSTYPKVFYDDFQDLSKKITS</sequence>
<protein>
    <submittedName>
        <fullName evidence="1">Uncharacterized protein</fullName>
    </submittedName>
</protein>
<keyword evidence="2" id="KW-1185">Reference proteome</keyword>
<name>A0AC61NH72_9BACT</name>
<proteinExistence type="predicted"/>